<accession>A0AA35SHE0</accession>
<dbReference type="InterPro" id="IPR003439">
    <property type="entry name" value="ABC_transporter-like_ATP-bd"/>
</dbReference>
<dbReference type="GO" id="GO:0005524">
    <property type="term" value="F:ATP binding"/>
    <property type="evidence" value="ECO:0007669"/>
    <property type="project" value="UniProtKB-KW"/>
</dbReference>
<dbReference type="Pfam" id="PF00005">
    <property type="entry name" value="ABC_tran"/>
    <property type="match status" value="1"/>
</dbReference>
<dbReference type="GO" id="GO:0016887">
    <property type="term" value="F:ATP hydrolysis activity"/>
    <property type="evidence" value="ECO:0007669"/>
    <property type="project" value="InterPro"/>
</dbReference>
<evidence type="ECO:0000256" key="8">
    <source>
        <dbReference type="ARBA" id="ARBA00023136"/>
    </source>
</evidence>
<dbReference type="Gene3D" id="3.40.50.300">
    <property type="entry name" value="P-loop containing nucleotide triphosphate hydrolases"/>
    <property type="match status" value="1"/>
</dbReference>
<keyword evidence="4" id="KW-0997">Cell inner membrane</keyword>
<keyword evidence="11" id="KW-1185">Reference proteome</keyword>
<gene>
    <name evidence="10" type="ORF">GBAR_LOCUS17101</name>
</gene>
<reference evidence="10" key="1">
    <citation type="submission" date="2023-03" db="EMBL/GenBank/DDBJ databases">
        <authorList>
            <person name="Steffen K."/>
            <person name="Cardenas P."/>
        </authorList>
    </citation>
    <scope>NUCLEOTIDE SEQUENCE</scope>
</reference>
<dbReference type="GO" id="GO:0005886">
    <property type="term" value="C:plasma membrane"/>
    <property type="evidence" value="ECO:0007669"/>
    <property type="project" value="UniProtKB-SubCell"/>
</dbReference>
<keyword evidence="7" id="KW-1278">Translocase</keyword>
<dbReference type="Proteomes" id="UP001174909">
    <property type="component" value="Unassembled WGS sequence"/>
</dbReference>
<name>A0AA35SHE0_GEOBA</name>
<dbReference type="SUPFAM" id="SSF52540">
    <property type="entry name" value="P-loop containing nucleoside triphosphate hydrolases"/>
    <property type="match status" value="1"/>
</dbReference>
<dbReference type="InterPro" id="IPR017871">
    <property type="entry name" value="ABC_transporter-like_CS"/>
</dbReference>
<keyword evidence="2" id="KW-0813">Transport</keyword>
<protein>
    <submittedName>
        <fullName evidence="10">Dipeptide transport ATP-binding protein DppD</fullName>
    </submittedName>
</protein>
<comment type="subcellular location">
    <subcellularLocation>
        <location evidence="1">Cell membrane</location>
        <topology evidence="1">Peripheral membrane protein</topology>
    </subcellularLocation>
</comment>
<dbReference type="SMART" id="SM00382">
    <property type="entry name" value="AAA"/>
    <property type="match status" value="1"/>
</dbReference>
<keyword evidence="5" id="KW-0547">Nucleotide-binding</keyword>
<dbReference type="PROSITE" id="PS50893">
    <property type="entry name" value="ABC_TRANSPORTER_2"/>
    <property type="match status" value="1"/>
</dbReference>
<dbReference type="InterPro" id="IPR003593">
    <property type="entry name" value="AAA+_ATPase"/>
</dbReference>
<dbReference type="InterPro" id="IPR050388">
    <property type="entry name" value="ABC_Ni/Peptide_Import"/>
</dbReference>
<organism evidence="10 11">
    <name type="scientific">Geodia barretti</name>
    <name type="common">Barrett's horny sponge</name>
    <dbReference type="NCBI Taxonomy" id="519541"/>
    <lineage>
        <taxon>Eukaryota</taxon>
        <taxon>Metazoa</taxon>
        <taxon>Porifera</taxon>
        <taxon>Demospongiae</taxon>
        <taxon>Heteroscleromorpha</taxon>
        <taxon>Tetractinellida</taxon>
        <taxon>Astrophorina</taxon>
        <taxon>Geodiidae</taxon>
        <taxon>Geodia</taxon>
    </lineage>
</organism>
<feature type="domain" description="ABC transporter" evidence="9">
    <location>
        <begin position="17"/>
        <end position="266"/>
    </location>
</feature>
<keyword evidence="3" id="KW-1003">Cell membrane</keyword>
<dbReference type="EMBL" id="CASHTH010002458">
    <property type="protein sequence ID" value="CAI8030150.1"/>
    <property type="molecule type" value="Genomic_DNA"/>
</dbReference>
<evidence type="ECO:0000256" key="4">
    <source>
        <dbReference type="ARBA" id="ARBA00022519"/>
    </source>
</evidence>
<evidence type="ECO:0000313" key="10">
    <source>
        <dbReference type="EMBL" id="CAI8030150.1"/>
    </source>
</evidence>
<comment type="caution">
    <text evidence="10">The sequence shown here is derived from an EMBL/GenBank/DDBJ whole genome shotgun (WGS) entry which is preliminary data.</text>
</comment>
<evidence type="ECO:0000256" key="1">
    <source>
        <dbReference type="ARBA" id="ARBA00004202"/>
    </source>
</evidence>
<dbReference type="PANTHER" id="PTHR43297:SF14">
    <property type="entry name" value="ATPASE AAA-TYPE CORE DOMAIN-CONTAINING PROTEIN"/>
    <property type="match status" value="1"/>
</dbReference>
<dbReference type="AlphaFoldDB" id="A0AA35SHE0"/>
<keyword evidence="6 10" id="KW-0067">ATP-binding</keyword>
<evidence type="ECO:0000313" key="11">
    <source>
        <dbReference type="Proteomes" id="UP001174909"/>
    </source>
</evidence>
<evidence type="ECO:0000256" key="2">
    <source>
        <dbReference type="ARBA" id="ARBA00022448"/>
    </source>
</evidence>
<dbReference type="GO" id="GO:0015833">
    <property type="term" value="P:peptide transport"/>
    <property type="evidence" value="ECO:0007669"/>
    <property type="project" value="InterPro"/>
</dbReference>
<evidence type="ECO:0000256" key="7">
    <source>
        <dbReference type="ARBA" id="ARBA00022967"/>
    </source>
</evidence>
<dbReference type="InterPro" id="IPR027417">
    <property type="entry name" value="P-loop_NTPase"/>
</dbReference>
<sequence length="343" mass="37947">MFRPNPLTIKANAELVLEVIDLSVRYQTRQGEVQAVEGVSFELGQGQSLGLVGESGCGKTSVANSLMGLLPENARLAGGQIRLGGTDLLRLSDEEMRRYRWRRIAMVFQAAMNSLDPVHRVGQQVIEAIEAHGMETTLSDARERVARLFRMVGLDPQLMDRYPHEFSGGMRQRAVIAMALSCDPDLIIADEPTTALDVIVQDRILRELKLVQQELRMGMIYISHDIGVVAEVTDRIGVMYAGRLVELGDTADVFRSPMHPYTAALMSSFPSVHGERLPLRNLAGEPPNLIDPPSGCPFHPRCQYADDTCRTEFPARANRGDHWAACWHPLDLAASSDVSRDAC</sequence>
<evidence type="ECO:0000256" key="6">
    <source>
        <dbReference type="ARBA" id="ARBA00022840"/>
    </source>
</evidence>
<dbReference type="CDD" id="cd03257">
    <property type="entry name" value="ABC_NikE_OppD_transporters"/>
    <property type="match status" value="1"/>
</dbReference>
<evidence type="ECO:0000259" key="9">
    <source>
        <dbReference type="PROSITE" id="PS50893"/>
    </source>
</evidence>
<dbReference type="FunFam" id="3.40.50.300:FF:000016">
    <property type="entry name" value="Oligopeptide ABC transporter ATP-binding component"/>
    <property type="match status" value="1"/>
</dbReference>
<dbReference type="NCBIfam" id="TIGR01727">
    <property type="entry name" value="oligo_HPY"/>
    <property type="match status" value="1"/>
</dbReference>
<dbReference type="InterPro" id="IPR013563">
    <property type="entry name" value="Oligopep_ABC_C"/>
</dbReference>
<keyword evidence="8" id="KW-0472">Membrane</keyword>
<dbReference type="PANTHER" id="PTHR43297">
    <property type="entry name" value="OLIGOPEPTIDE TRANSPORT ATP-BINDING PROTEIN APPD"/>
    <property type="match status" value="1"/>
</dbReference>
<proteinExistence type="predicted"/>
<dbReference type="Pfam" id="PF08352">
    <property type="entry name" value="oligo_HPY"/>
    <property type="match status" value="1"/>
</dbReference>
<dbReference type="PROSITE" id="PS00211">
    <property type="entry name" value="ABC_TRANSPORTER_1"/>
    <property type="match status" value="1"/>
</dbReference>
<evidence type="ECO:0000256" key="5">
    <source>
        <dbReference type="ARBA" id="ARBA00022741"/>
    </source>
</evidence>
<evidence type="ECO:0000256" key="3">
    <source>
        <dbReference type="ARBA" id="ARBA00022475"/>
    </source>
</evidence>